<feature type="transmembrane region" description="Helical" evidence="2">
    <location>
        <begin position="12"/>
        <end position="31"/>
    </location>
</feature>
<keyword evidence="2" id="KW-1133">Transmembrane helix</keyword>
<evidence type="ECO:0000256" key="2">
    <source>
        <dbReference type="SAM" id="Phobius"/>
    </source>
</evidence>
<dbReference type="Proteomes" id="UP000188320">
    <property type="component" value="Unassembled WGS sequence"/>
</dbReference>
<dbReference type="AlphaFoldDB" id="A0A1R1PYA2"/>
<organism evidence="3 4">
    <name type="scientific">Zancudomyces culisetae</name>
    <name type="common">Gut fungus</name>
    <name type="synonym">Smittium culisetae</name>
    <dbReference type="NCBI Taxonomy" id="1213189"/>
    <lineage>
        <taxon>Eukaryota</taxon>
        <taxon>Fungi</taxon>
        <taxon>Fungi incertae sedis</taxon>
        <taxon>Zoopagomycota</taxon>
        <taxon>Kickxellomycotina</taxon>
        <taxon>Harpellomycetes</taxon>
        <taxon>Harpellales</taxon>
        <taxon>Legeriomycetaceae</taxon>
        <taxon>Zancudomyces</taxon>
    </lineage>
</organism>
<comment type="caution">
    <text evidence="3">The sequence shown here is derived from an EMBL/GenBank/DDBJ whole genome shotgun (WGS) entry which is preliminary data.</text>
</comment>
<sequence length="278" mass="31442">MKVDNQALSPRRAIFGLVIAGTVVAGLYFIGKHIIDDHEQKKVIKKALEHYRNLNRQLVGINSEISKIESFQLPDLEKKIQKYIKLLQESDAINNDSNINKGDENGDQGAGDATLIMSKEVPESVAKNDLRVETNSLDVGNKAAKEQDDIHKLLDKQKENTRLSILYTQEQIWRLMEKVDVIMPLSIPTSIKLDPYDPVFSNAFNGDTSSTEDNGIGDSNVNTEGNISESWISNDSVKYSVKKMVDQIRKKRKKVIKNAERVDEKVNSFKTRHPFLFV</sequence>
<reference evidence="4" key="1">
    <citation type="submission" date="2017-01" db="EMBL/GenBank/DDBJ databases">
        <authorList>
            <person name="Wang Y."/>
            <person name="White M."/>
            <person name="Kvist S."/>
            <person name="Moncalvo J.-M."/>
        </authorList>
    </citation>
    <scope>NUCLEOTIDE SEQUENCE [LARGE SCALE GENOMIC DNA]</scope>
    <source>
        <strain evidence="4">COL-18-3</strain>
    </source>
</reference>
<keyword evidence="2" id="KW-0812">Transmembrane</keyword>
<accession>A0A1R1PYA2</accession>
<evidence type="ECO:0000256" key="1">
    <source>
        <dbReference type="SAM" id="MobiDB-lite"/>
    </source>
</evidence>
<evidence type="ECO:0000313" key="3">
    <source>
        <dbReference type="EMBL" id="OMH85930.1"/>
    </source>
</evidence>
<proteinExistence type="predicted"/>
<protein>
    <submittedName>
        <fullName evidence="3">Uncharacterized protein</fullName>
    </submittedName>
</protein>
<feature type="region of interest" description="Disordered" evidence="1">
    <location>
        <begin position="205"/>
        <end position="225"/>
    </location>
</feature>
<dbReference type="EMBL" id="LSSK01000028">
    <property type="protein sequence ID" value="OMH85930.1"/>
    <property type="molecule type" value="Genomic_DNA"/>
</dbReference>
<evidence type="ECO:0000313" key="4">
    <source>
        <dbReference type="Proteomes" id="UP000188320"/>
    </source>
</evidence>
<keyword evidence="4" id="KW-1185">Reference proteome</keyword>
<name>A0A1R1PYA2_ZANCU</name>
<gene>
    <name evidence="3" type="ORF">AX774_g511</name>
</gene>
<keyword evidence="2" id="KW-0472">Membrane</keyword>